<reference evidence="2 3" key="1">
    <citation type="submission" date="2023-11" db="EMBL/GenBank/DDBJ databases">
        <title>Dfirmibasis_genome.</title>
        <authorList>
            <person name="Edelbroek B."/>
            <person name="Kjellin J."/>
            <person name="Jerlstrom-Hultqvist J."/>
            <person name="Soderbom F."/>
        </authorList>
    </citation>
    <scope>NUCLEOTIDE SEQUENCE [LARGE SCALE GENOMIC DNA]</scope>
    <source>
        <strain evidence="2 3">TNS-C-14</strain>
    </source>
</reference>
<sequence length="95" mass="10315">MSDTLLDLDFETTAQNPNSNVLPLGTEALISYNSPTGEKRSSKNQSKENTKKEGGSLFDDLGIQDHSATQQTGENSKPLSDSEILKKFSSPTQPK</sequence>
<gene>
    <name evidence="2" type="ORF">RB653_003681</name>
</gene>
<feature type="compositionally biased region" description="Polar residues" evidence="1">
    <location>
        <begin position="66"/>
        <end position="79"/>
    </location>
</feature>
<proteinExistence type="predicted"/>
<feature type="compositionally biased region" description="Acidic residues" evidence="1">
    <location>
        <begin position="1"/>
        <end position="10"/>
    </location>
</feature>
<feature type="compositionally biased region" description="Basic and acidic residues" evidence="1">
    <location>
        <begin position="37"/>
        <end position="54"/>
    </location>
</feature>
<protein>
    <submittedName>
        <fullName evidence="2">Uncharacterized protein</fullName>
    </submittedName>
</protein>
<comment type="caution">
    <text evidence="2">The sequence shown here is derived from an EMBL/GenBank/DDBJ whole genome shotgun (WGS) entry which is preliminary data.</text>
</comment>
<evidence type="ECO:0000256" key="1">
    <source>
        <dbReference type="SAM" id="MobiDB-lite"/>
    </source>
</evidence>
<evidence type="ECO:0000313" key="2">
    <source>
        <dbReference type="EMBL" id="KAK5582098.1"/>
    </source>
</evidence>
<feature type="region of interest" description="Disordered" evidence="1">
    <location>
        <begin position="1"/>
        <end position="95"/>
    </location>
</feature>
<feature type="compositionally biased region" description="Polar residues" evidence="1">
    <location>
        <begin position="12"/>
        <end position="21"/>
    </location>
</feature>
<dbReference type="AlphaFoldDB" id="A0AAN7U4Y9"/>
<organism evidence="2 3">
    <name type="scientific">Dictyostelium firmibasis</name>
    <dbReference type="NCBI Taxonomy" id="79012"/>
    <lineage>
        <taxon>Eukaryota</taxon>
        <taxon>Amoebozoa</taxon>
        <taxon>Evosea</taxon>
        <taxon>Eumycetozoa</taxon>
        <taxon>Dictyostelia</taxon>
        <taxon>Dictyosteliales</taxon>
        <taxon>Dictyosteliaceae</taxon>
        <taxon>Dictyostelium</taxon>
    </lineage>
</organism>
<dbReference type="EMBL" id="JAVFKY010000001">
    <property type="protein sequence ID" value="KAK5582098.1"/>
    <property type="molecule type" value="Genomic_DNA"/>
</dbReference>
<keyword evidence="3" id="KW-1185">Reference proteome</keyword>
<name>A0AAN7U4Y9_9MYCE</name>
<evidence type="ECO:0000313" key="3">
    <source>
        <dbReference type="Proteomes" id="UP001344447"/>
    </source>
</evidence>
<dbReference type="Proteomes" id="UP001344447">
    <property type="component" value="Unassembled WGS sequence"/>
</dbReference>
<accession>A0AAN7U4Y9</accession>